<feature type="transmembrane region" description="Helical" evidence="11">
    <location>
        <begin position="96"/>
        <end position="116"/>
    </location>
</feature>
<dbReference type="CDD" id="cd00130">
    <property type="entry name" value="PAS"/>
    <property type="match status" value="2"/>
</dbReference>
<evidence type="ECO:0000256" key="10">
    <source>
        <dbReference type="ARBA" id="ARBA00023136"/>
    </source>
</evidence>
<dbReference type="PANTHER" id="PTHR46663">
    <property type="entry name" value="DIGUANYLATE CYCLASE DGCT-RELATED"/>
    <property type="match status" value="1"/>
</dbReference>
<dbReference type="CDD" id="cd01949">
    <property type="entry name" value="GGDEF"/>
    <property type="match status" value="1"/>
</dbReference>
<evidence type="ECO:0000256" key="6">
    <source>
        <dbReference type="ARBA" id="ARBA00022777"/>
    </source>
</evidence>
<dbReference type="InterPro" id="IPR038318">
    <property type="entry name" value="KdpD_sf"/>
</dbReference>
<keyword evidence="16" id="KW-1185">Reference proteome</keyword>
<evidence type="ECO:0000256" key="3">
    <source>
        <dbReference type="ARBA" id="ARBA00022679"/>
    </source>
</evidence>
<dbReference type="NCBIfam" id="TIGR00254">
    <property type="entry name" value="GGDEF"/>
    <property type="match status" value="1"/>
</dbReference>
<evidence type="ECO:0000256" key="7">
    <source>
        <dbReference type="ARBA" id="ARBA00022840"/>
    </source>
</evidence>
<dbReference type="SMART" id="SM00091">
    <property type="entry name" value="PAS"/>
    <property type="match status" value="2"/>
</dbReference>
<dbReference type="STRING" id="395494.Galf_2060"/>
<keyword evidence="5" id="KW-0547">Nucleotide-binding</keyword>
<dbReference type="InterPro" id="IPR025201">
    <property type="entry name" value="KdpD_TM"/>
</dbReference>
<dbReference type="InterPro" id="IPR035965">
    <property type="entry name" value="PAS-like_dom_sf"/>
</dbReference>
<dbReference type="Proteomes" id="UP000001235">
    <property type="component" value="Chromosome"/>
</dbReference>
<evidence type="ECO:0000256" key="9">
    <source>
        <dbReference type="ARBA" id="ARBA00023012"/>
    </source>
</evidence>
<evidence type="ECO:0000313" key="16">
    <source>
        <dbReference type="Proteomes" id="UP000001235"/>
    </source>
</evidence>
<sequence>MRFLNQLFAVQSNRKRIRNYLMGFGMALAALFLRLVIAPAETGLQFITFFPAVALSALFLGVRAGLFVTVVCTVFSLYFFFPPYQSFQFNFEHHEALAALVFCADGMVVSISIGVMHRYYSGYIKLVDELKISLEKSVRSEIELAQHKFALDQSAIVAFTDIRGTITYVNDLFCSISQYSREELIGKNHRIINSGTHPKDFFKTLYCAITHGRVWSGDICNRAKDGSLYWVSTTIVPFLDERGKPVQYCAIRADITARKLIEDNLRIAAATFETHDAIVITDANANIIKVNKAFTTISGYQPEEVLGKNPRMMSSGRHDKAFFESLFDKVLHDGSWVGEIWDKRKDGEIYPRWMTITAVRDAEQKISQFVGIFSDITERKKNEELINKMAYYDPLTQLPNRRMLTDRLGRAMAANYRHAIYGAVMFVDLDRFKPLNDTHGHVAGDLLLVEVGRRIGSCIREMDTVARFGGDEFVVMLSELNSDRTLSRAEAISVAEKIRVCLAETYFLKFKQGESLPVCVEHHCSSSIGVVLFNGQESSQEEIFKRADEAMYQAKEGGRNSVRFMGSRGPTVPDVQVA</sequence>
<evidence type="ECO:0000256" key="2">
    <source>
        <dbReference type="ARBA" id="ARBA00022553"/>
    </source>
</evidence>
<dbReference type="SUPFAM" id="SSF55785">
    <property type="entry name" value="PYP-like sensor domain (PAS domain)"/>
    <property type="match status" value="2"/>
</dbReference>
<keyword evidence="3" id="KW-0808">Transferase</keyword>
<dbReference type="PROSITE" id="PS50112">
    <property type="entry name" value="PAS"/>
    <property type="match status" value="2"/>
</dbReference>
<proteinExistence type="predicted"/>
<dbReference type="InterPro" id="IPR000700">
    <property type="entry name" value="PAS-assoc_C"/>
</dbReference>
<feature type="transmembrane region" description="Helical" evidence="11">
    <location>
        <begin position="66"/>
        <end position="84"/>
    </location>
</feature>
<feature type="domain" description="PAC" evidence="13">
    <location>
        <begin position="213"/>
        <end position="267"/>
    </location>
</feature>
<comment type="subcellular location">
    <subcellularLocation>
        <location evidence="1">Membrane</location>
        <topology evidence="1">Multi-pass membrane protein</topology>
    </subcellularLocation>
</comment>
<reference evidence="15 16" key="1">
    <citation type="submission" date="2010-08" db="EMBL/GenBank/DDBJ databases">
        <title>Complete sequence of Gallionella capsiferriformans ES-2.</title>
        <authorList>
            <consortium name="US DOE Joint Genome Institute"/>
            <person name="Lucas S."/>
            <person name="Copeland A."/>
            <person name="Lapidus A."/>
            <person name="Cheng J.-F."/>
            <person name="Bruce D."/>
            <person name="Goodwin L."/>
            <person name="Pitluck S."/>
            <person name="Chertkov O."/>
            <person name="Davenport K.W."/>
            <person name="Detter J.C."/>
            <person name="Han C."/>
            <person name="Tapia R."/>
            <person name="Land M."/>
            <person name="Hauser L."/>
            <person name="Chang Y.-J."/>
            <person name="Jeffries C."/>
            <person name="Kyrpides N."/>
            <person name="Ivanova N."/>
            <person name="Mikhailova N."/>
            <person name="Shelobolina E.S."/>
            <person name="Picardal F."/>
            <person name="Roden E."/>
            <person name="Emerson D."/>
            <person name="Woyke T."/>
        </authorList>
    </citation>
    <scope>NUCLEOTIDE SEQUENCE [LARGE SCALE GENOMIC DNA]</scope>
    <source>
        <strain evidence="15 16">ES-2</strain>
    </source>
</reference>
<evidence type="ECO:0000259" key="12">
    <source>
        <dbReference type="PROSITE" id="PS50112"/>
    </source>
</evidence>
<dbReference type="GO" id="GO:0000160">
    <property type="term" value="P:phosphorelay signal transduction system"/>
    <property type="evidence" value="ECO:0007669"/>
    <property type="project" value="UniProtKB-KW"/>
</dbReference>
<dbReference type="Pfam" id="PF13493">
    <property type="entry name" value="DUF4118"/>
    <property type="match status" value="1"/>
</dbReference>
<feature type="domain" description="PAS" evidence="12">
    <location>
        <begin position="157"/>
        <end position="200"/>
    </location>
</feature>
<dbReference type="eggNOG" id="COG2199">
    <property type="taxonomic scope" value="Bacteria"/>
</dbReference>
<dbReference type="Gene3D" id="3.30.450.20">
    <property type="entry name" value="PAS domain"/>
    <property type="match status" value="2"/>
</dbReference>
<evidence type="ECO:0000259" key="14">
    <source>
        <dbReference type="PROSITE" id="PS50887"/>
    </source>
</evidence>
<dbReference type="eggNOG" id="COG2202">
    <property type="taxonomic scope" value="Bacteria"/>
</dbReference>
<dbReference type="InterPro" id="IPR043128">
    <property type="entry name" value="Rev_trsase/Diguanyl_cyclase"/>
</dbReference>
<dbReference type="Gene3D" id="3.30.70.270">
    <property type="match status" value="1"/>
</dbReference>
<accession>D9SHX6</accession>
<keyword evidence="2" id="KW-0597">Phosphoprotein</keyword>
<dbReference type="Gene3D" id="1.20.120.620">
    <property type="entry name" value="Backbone structure of the membrane domain of e. Coli histidine kinase receptor kdpd"/>
    <property type="match status" value="1"/>
</dbReference>
<feature type="transmembrane region" description="Helical" evidence="11">
    <location>
        <begin position="20"/>
        <end position="37"/>
    </location>
</feature>
<dbReference type="AlphaFoldDB" id="D9SHX6"/>
<gene>
    <name evidence="15" type="ordered locus">Galf_2060</name>
</gene>
<dbReference type="GO" id="GO:0016301">
    <property type="term" value="F:kinase activity"/>
    <property type="evidence" value="ECO:0007669"/>
    <property type="project" value="UniProtKB-KW"/>
</dbReference>
<dbReference type="SMART" id="SM00086">
    <property type="entry name" value="PAC"/>
    <property type="match status" value="2"/>
</dbReference>
<feature type="domain" description="PAC" evidence="13">
    <location>
        <begin position="336"/>
        <end position="388"/>
    </location>
</feature>
<evidence type="ECO:0000256" key="8">
    <source>
        <dbReference type="ARBA" id="ARBA00022989"/>
    </source>
</evidence>
<name>D9SHX6_GALCS</name>
<evidence type="ECO:0000256" key="4">
    <source>
        <dbReference type="ARBA" id="ARBA00022692"/>
    </source>
</evidence>
<dbReference type="SMART" id="SM00267">
    <property type="entry name" value="GGDEF"/>
    <property type="match status" value="1"/>
</dbReference>
<dbReference type="PROSITE" id="PS50113">
    <property type="entry name" value="PAC"/>
    <property type="match status" value="2"/>
</dbReference>
<protein>
    <submittedName>
        <fullName evidence="15">Diguanylate cyclase with PAS/PAC sensor</fullName>
    </submittedName>
</protein>
<dbReference type="InterPro" id="IPR000014">
    <property type="entry name" value="PAS"/>
</dbReference>
<evidence type="ECO:0000256" key="11">
    <source>
        <dbReference type="SAM" id="Phobius"/>
    </source>
</evidence>
<dbReference type="InterPro" id="IPR001610">
    <property type="entry name" value="PAC"/>
</dbReference>
<evidence type="ECO:0000259" key="13">
    <source>
        <dbReference type="PROSITE" id="PS50113"/>
    </source>
</evidence>
<dbReference type="HOGENOM" id="CLU_590375_0_0_4"/>
<evidence type="ECO:0000256" key="1">
    <source>
        <dbReference type="ARBA" id="ARBA00004141"/>
    </source>
</evidence>
<dbReference type="Pfam" id="PF13426">
    <property type="entry name" value="PAS_9"/>
    <property type="match status" value="2"/>
</dbReference>
<keyword evidence="6" id="KW-0418">Kinase</keyword>
<keyword evidence="8 11" id="KW-1133">Transmembrane helix</keyword>
<dbReference type="Pfam" id="PF00990">
    <property type="entry name" value="GGDEF"/>
    <property type="match status" value="1"/>
</dbReference>
<keyword evidence="10 11" id="KW-0472">Membrane</keyword>
<keyword evidence="9" id="KW-0902">Two-component regulatory system</keyword>
<dbReference type="InterPro" id="IPR029787">
    <property type="entry name" value="Nucleotide_cyclase"/>
</dbReference>
<dbReference type="FunFam" id="3.30.70.270:FF:000001">
    <property type="entry name" value="Diguanylate cyclase domain protein"/>
    <property type="match status" value="1"/>
</dbReference>
<organism evidence="15 16">
    <name type="scientific">Gallionella capsiferriformans (strain ES-2)</name>
    <name type="common">Gallionella ferruginea capsiferriformans (strain ES-2)</name>
    <dbReference type="NCBI Taxonomy" id="395494"/>
    <lineage>
        <taxon>Bacteria</taxon>
        <taxon>Pseudomonadati</taxon>
        <taxon>Pseudomonadota</taxon>
        <taxon>Betaproteobacteria</taxon>
        <taxon>Nitrosomonadales</taxon>
        <taxon>Gallionellaceae</taxon>
        <taxon>Gallionella</taxon>
    </lineage>
</organism>
<feature type="domain" description="PAS" evidence="12">
    <location>
        <begin position="261"/>
        <end position="334"/>
    </location>
</feature>
<dbReference type="SUPFAM" id="SSF55073">
    <property type="entry name" value="Nucleotide cyclase"/>
    <property type="match status" value="1"/>
</dbReference>
<dbReference type="InterPro" id="IPR052163">
    <property type="entry name" value="DGC-Regulatory_Protein"/>
</dbReference>
<dbReference type="GO" id="GO:0016020">
    <property type="term" value="C:membrane"/>
    <property type="evidence" value="ECO:0007669"/>
    <property type="project" value="UniProtKB-SubCell"/>
</dbReference>
<dbReference type="InterPro" id="IPR000160">
    <property type="entry name" value="GGDEF_dom"/>
</dbReference>
<dbReference type="EMBL" id="CP002159">
    <property type="protein sequence ID" value="ADL56066.1"/>
    <property type="molecule type" value="Genomic_DNA"/>
</dbReference>
<dbReference type="KEGG" id="gca:Galf_2060"/>
<dbReference type="NCBIfam" id="TIGR00229">
    <property type="entry name" value="sensory_box"/>
    <property type="match status" value="2"/>
</dbReference>
<evidence type="ECO:0000313" key="15">
    <source>
        <dbReference type="EMBL" id="ADL56066.1"/>
    </source>
</evidence>
<dbReference type="PROSITE" id="PS50887">
    <property type="entry name" value="GGDEF"/>
    <property type="match status" value="1"/>
</dbReference>
<dbReference type="OrthoDB" id="9813903at2"/>
<evidence type="ECO:0000256" key="5">
    <source>
        <dbReference type="ARBA" id="ARBA00022741"/>
    </source>
</evidence>
<keyword evidence="4 11" id="KW-0812">Transmembrane</keyword>
<feature type="domain" description="GGDEF" evidence="14">
    <location>
        <begin position="420"/>
        <end position="567"/>
    </location>
</feature>
<dbReference type="PANTHER" id="PTHR46663:SF3">
    <property type="entry name" value="SLL0267 PROTEIN"/>
    <property type="match status" value="1"/>
</dbReference>
<dbReference type="GO" id="GO:0005524">
    <property type="term" value="F:ATP binding"/>
    <property type="evidence" value="ECO:0007669"/>
    <property type="project" value="UniProtKB-KW"/>
</dbReference>
<keyword evidence="7" id="KW-0067">ATP-binding</keyword>